<dbReference type="EMBL" id="GGFJ01014692">
    <property type="protein sequence ID" value="MBW63833.1"/>
    <property type="molecule type" value="Transcribed_RNA"/>
</dbReference>
<feature type="chain" id="PRO_5014669598" evidence="1">
    <location>
        <begin position="17"/>
        <end position="68"/>
    </location>
</feature>
<sequence>MLLFFCFFAVFGQPWGMPSREPSIITIHRIPSSPLWRLHRGASIAVQHQLPRGRWRLHRDKLRRLLNL</sequence>
<name>A0A2M4CEU3_9DIPT</name>
<dbReference type="AlphaFoldDB" id="A0A2M4CEU3"/>
<organism evidence="2">
    <name type="scientific">Anopheles marajoara</name>
    <dbReference type="NCBI Taxonomy" id="58244"/>
    <lineage>
        <taxon>Eukaryota</taxon>
        <taxon>Metazoa</taxon>
        <taxon>Ecdysozoa</taxon>
        <taxon>Arthropoda</taxon>
        <taxon>Hexapoda</taxon>
        <taxon>Insecta</taxon>
        <taxon>Pterygota</taxon>
        <taxon>Neoptera</taxon>
        <taxon>Endopterygota</taxon>
        <taxon>Diptera</taxon>
        <taxon>Nematocera</taxon>
        <taxon>Culicoidea</taxon>
        <taxon>Culicidae</taxon>
        <taxon>Anophelinae</taxon>
        <taxon>Anopheles</taxon>
    </lineage>
</organism>
<accession>A0A2M4CEU3</accession>
<keyword evidence="1" id="KW-0732">Signal</keyword>
<protein>
    <submittedName>
        <fullName evidence="2">Putative secreted protein</fullName>
    </submittedName>
</protein>
<proteinExistence type="predicted"/>
<evidence type="ECO:0000313" key="2">
    <source>
        <dbReference type="EMBL" id="MBW63833.1"/>
    </source>
</evidence>
<feature type="signal peptide" evidence="1">
    <location>
        <begin position="1"/>
        <end position="16"/>
    </location>
</feature>
<reference evidence="2" key="1">
    <citation type="submission" date="2018-01" db="EMBL/GenBank/DDBJ databases">
        <title>An insight into the sialome of Amazonian anophelines.</title>
        <authorList>
            <person name="Ribeiro J.M."/>
            <person name="Scarpassa V."/>
            <person name="Calvo E."/>
        </authorList>
    </citation>
    <scope>NUCLEOTIDE SEQUENCE</scope>
    <source>
        <tissue evidence="2">Salivary glands</tissue>
    </source>
</reference>
<evidence type="ECO:0000256" key="1">
    <source>
        <dbReference type="SAM" id="SignalP"/>
    </source>
</evidence>